<comment type="similarity">
    <text evidence="1">Belongs to the NmrA-type oxidoreductase family.</text>
</comment>
<dbReference type="InterPro" id="IPR008030">
    <property type="entry name" value="NmrA-like"/>
</dbReference>
<reference evidence="4 5" key="1">
    <citation type="submission" date="2016-10" db="EMBL/GenBank/DDBJ databases">
        <authorList>
            <person name="de Groot N.N."/>
        </authorList>
    </citation>
    <scope>NUCLEOTIDE SEQUENCE [LARGE SCALE GENOMIC DNA]</scope>
    <source>
        <strain evidence="4 5">DSM 19886</strain>
    </source>
</reference>
<dbReference type="SUPFAM" id="SSF51735">
    <property type="entry name" value="NAD(P)-binding Rossmann-fold domains"/>
    <property type="match status" value="1"/>
</dbReference>
<dbReference type="STRING" id="192904.SAMN04488514_106212"/>
<evidence type="ECO:0000313" key="5">
    <source>
        <dbReference type="Proteomes" id="UP000199440"/>
    </source>
</evidence>
<accession>A0A1G9RN35</accession>
<keyword evidence="2" id="KW-0521">NADP</keyword>
<dbReference type="Gene3D" id="3.90.25.10">
    <property type="entry name" value="UDP-galactose 4-epimerase, domain 1"/>
    <property type="match status" value="2"/>
</dbReference>
<name>A0A1G9RN35_9FLAO</name>
<proteinExistence type="inferred from homology"/>
<feature type="domain" description="NmrA-like" evidence="3">
    <location>
        <begin position="2"/>
        <end position="156"/>
    </location>
</feature>
<sequence length="175" mass="19605">MENYSRSKDTPTTYVHAAFHFENFLSFFPPMKLEDGTYGFGFPQGNTPLAALAIADLGGIVNAIFSNPSVYIGKLKGAVAEDLEPAKYAEIITRVLGKTIHYNHISREFFASLGFPGAEDLATQFTCNRLHILERKADLKSSHEMYPEIKGFEQWLTENKAAFAPFFQEQLTSKV</sequence>
<dbReference type="PANTHER" id="PTHR42748:SF7">
    <property type="entry name" value="NMRA LIKE REDOX SENSOR 1-RELATED"/>
    <property type="match status" value="1"/>
</dbReference>
<organism evidence="4 5">
    <name type="scientific">Kriegella aquimaris</name>
    <dbReference type="NCBI Taxonomy" id="192904"/>
    <lineage>
        <taxon>Bacteria</taxon>
        <taxon>Pseudomonadati</taxon>
        <taxon>Bacteroidota</taxon>
        <taxon>Flavobacteriia</taxon>
        <taxon>Flavobacteriales</taxon>
        <taxon>Flavobacteriaceae</taxon>
        <taxon>Kriegella</taxon>
    </lineage>
</organism>
<dbReference type="EMBL" id="FNGV01000006">
    <property type="protein sequence ID" value="SDM24662.1"/>
    <property type="molecule type" value="Genomic_DNA"/>
</dbReference>
<evidence type="ECO:0000259" key="3">
    <source>
        <dbReference type="Pfam" id="PF05368"/>
    </source>
</evidence>
<evidence type="ECO:0000313" key="4">
    <source>
        <dbReference type="EMBL" id="SDM24662.1"/>
    </source>
</evidence>
<gene>
    <name evidence="4" type="ORF">SAMN04488514_106212</name>
</gene>
<dbReference type="Proteomes" id="UP000199440">
    <property type="component" value="Unassembled WGS sequence"/>
</dbReference>
<dbReference type="Pfam" id="PF05368">
    <property type="entry name" value="NmrA"/>
    <property type="match status" value="1"/>
</dbReference>
<protein>
    <submittedName>
        <fullName evidence="4">NmrA-like family protein</fullName>
    </submittedName>
</protein>
<dbReference type="InterPro" id="IPR036291">
    <property type="entry name" value="NAD(P)-bd_dom_sf"/>
</dbReference>
<dbReference type="InterPro" id="IPR051164">
    <property type="entry name" value="NmrA-like_oxidored"/>
</dbReference>
<keyword evidence="5" id="KW-1185">Reference proteome</keyword>
<dbReference type="AlphaFoldDB" id="A0A1G9RN35"/>
<dbReference type="PANTHER" id="PTHR42748">
    <property type="entry name" value="NITROGEN METABOLITE REPRESSION PROTEIN NMRA FAMILY MEMBER"/>
    <property type="match status" value="1"/>
</dbReference>
<evidence type="ECO:0000256" key="2">
    <source>
        <dbReference type="ARBA" id="ARBA00022857"/>
    </source>
</evidence>
<evidence type="ECO:0000256" key="1">
    <source>
        <dbReference type="ARBA" id="ARBA00006328"/>
    </source>
</evidence>